<dbReference type="RefSeq" id="WP_187684104.1">
    <property type="nucleotide sequence ID" value="NZ_AP023396.1"/>
</dbReference>
<dbReference type="InterPro" id="IPR016181">
    <property type="entry name" value="Acyl_CoA_acyltransferase"/>
</dbReference>
<evidence type="ECO:0000313" key="2">
    <source>
        <dbReference type="EMBL" id="BCK57169.1"/>
    </source>
</evidence>
<organism evidence="2 3">
    <name type="scientific">Nocardia wallacei</name>
    <dbReference type="NCBI Taxonomy" id="480035"/>
    <lineage>
        <taxon>Bacteria</taxon>
        <taxon>Bacillati</taxon>
        <taxon>Actinomycetota</taxon>
        <taxon>Actinomycetes</taxon>
        <taxon>Mycobacteriales</taxon>
        <taxon>Nocardiaceae</taxon>
        <taxon>Nocardia</taxon>
    </lineage>
</organism>
<keyword evidence="3" id="KW-1185">Reference proteome</keyword>
<dbReference type="InterPro" id="IPR000182">
    <property type="entry name" value="GNAT_dom"/>
</dbReference>
<dbReference type="GeneID" id="80349383"/>
<proteinExistence type="predicted"/>
<gene>
    <name evidence="2" type="ORF">NWFMUON74_49410</name>
</gene>
<dbReference type="Proteomes" id="UP000516173">
    <property type="component" value="Chromosome"/>
</dbReference>
<name>A0A7G1KT87_9NOCA</name>
<evidence type="ECO:0000259" key="1">
    <source>
        <dbReference type="PROSITE" id="PS51186"/>
    </source>
</evidence>
<dbReference type="Gene3D" id="3.40.630.30">
    <property type="match status" value="1"/>
</dbReference>
<dbReference type="KEGG" id="nwl:NWFMUON74_49410"/>
<dbReference type="GO" id="GO:0016747">
    <property type="term" value="F:acyltransferase activity, transferring groups other than amino-acyl groups"/>
    <property type="evidence" value="ECO:0007669"/>
    <property type="project" value="InterPro"/>
</dbReference>
<dbReference type="PANTHER" id="PTHR42791">
    <property type="entry name" value="GNAT FAMILY ACETYLTRANSFERASE"/>
    <property type="match status" value="1"/>
</dbReference>
<keyword evidence="2" id="KW-0808">Transferase</keyword>
<protein>
    <submittedName>
        <fullName evidence="2">N-acetyltransferase</fullName>
    </submittedName>
</protein>
<feature type="domain" description="N-acetyltransferase" evidence="1">
    <location>
        <begin position="5"/>
        <end position="204"/>
    </location>
</feature>
<dbReference type="Pfam" id="PF00583">
    <property type="entry name" value="Acetyltransf_1"/>
    <property type="match status" value="1"/>
</dbReference>
<sequence>MQTQLTVRRAEPAEAETVARVFAEASADEAVSAWVLDGHPDIAERFRAEYVPEVVARALRDDEIWVAGAGDDIWSVSLWQTLPDLDRVRQEAQEARHLFENTPLPPFRRMAAVTAAIAERHPTQFPHRYLQAIVTLPRHRGSGAGGAIVEARVKATASDGLPAYLEASTERSARLYARHGFAHQGDPIALPENGPTLYPMWFPN</sequence>
<evidence type="ECO:0000313" key="3">
    <source>
        <dbReference type="Proteomes" id="UP000516173"/>
    </source>
</evidence>
<accession>A0A7G1KT87</accession>
<dbReference type="AlphaFoldDB" id="A0A7G1KT87"/>
<dbReference type="PANTHER" id="PTHR42791:SF1">
    <property type="entry name" value="N-ACETYLTRANSFERASE DOMAIN-CONTAINING PROTEIN"/>
    <property type="match status" value="1"/>
</dbReference>
<reference evidence="2 3" key="1">
    <citation type="submission" date="2020-08" db="EMBL/GenBank/DDBJ databases">
        <title>Genome Sequencing of Nocardia wallacei strain FMUON74 and assembly.</title>
        <authorList>
            <person name="Toyokawa M."/>
            <person name="Uesaka K."/>
        </authorList>
    </citation>
    <scope>NUCLEOTIDE SEQUENCE [LARGE SCALE GENOMIC DNA]</scope>
    <source>
        <strain evidence="2 3">FMUON74</strain>
    </source>
</reference>
<dbReference type="PROSITE" id="PS51186">
    <property type="entry name" value="GNAT"/>
    <property type="match status" value="1"/>
</dbReference>
<dbReference type="InterPro" id="IPR052523">
    <property type="entry name" value="Trichothecene_AcTrans"/>
</dbReference>
<dbReference type="SUPFAM" id="SSF55729">
    <property type="entry name" value="Acyl-CoA N-acyltransferases (Nat)"/>
    <property type="match status" value="1"/>
</dbReference>
<dbReference type="EMBL" id="AP023396">
    <property type="protein sequence ID" value="BCK57169.1"/>
    <property type="molecule type" value="Genomic_DNA"/>
</dbReference>